<keyword evidence="3" id="KW-1015">Disulfide bond</keyword>
<dbReference type="InterPro" id="IPR013740">
    <property type="entry name" value="Redoxin"/>
</dbReference>
<dbReference type="Proteomes" id="UP000235015">
    <property type="component" value="Unassembled WGS sequence"/>
</dbReference>
<reference evidence="7 8" key="1">
    <citation type="submission" date="2017-11" db="EMBL/GenBank/DDBJ databases">
        <title>Genome-resolved metagenomics identifies genetic mobility, metabolic interactions, and unexpected diversity in perchlorate-reducing communities.</title>
        <authorList>
            <person name="Barnum T.P."/>
            <person name="Figueroa I.A."/>
            <person name="Carlstrom C.I."/>
            <person name="Lucas L.N."/>
            <person name="Engelbrektson A.L."/>
            <person name="Coates J.D."/>
        </authorList>
    </citation>
    <scope>NUCLEOTIDE SEQUENCE [LARGE SCALE GENOMIC DNA]</scope>
    <source>
        <strain evidence="7">BM301</strain>
    </source>
</reference>
<dbReference type="InterPro" id="IPR013766">
    <property type="entry name" value="Thioredoxin_domain"/>
</dbReference>
<evidence type="ECO:0000313" key="8">
    <source>
        <dbReference type="Proteomes" id="UP000235015"/>
    </source>
</evidence>
<dbReference type="GO" id="GO:0017004">
    <property type="term" value="P:cytochrome complex assembly"/>
    <property type="evidence" value="ECO:0007669"/>
    <property type="project" value="UniProtKB-KW"/>
</dbReference>
<evidence type="ECO:0000256" key="4">
    <source>
        <dbReference type="ARBA" id="ARBA00023284"/>
    </source>
</evidence>
<evidence type="ECO:0000256" key="5">
    <source>
        <dbReference type="SAM" id="SignalP"/>
    </source>
</evidence>
<dbReference type="InterPro" id="IPR017937">
    <property type="entry name" value="Thioredoxin_CS"/>
</dbReference>
<dbReference type="GO" id="GO:0015036">
    <property type="term" value="F:disulfide oxidoreductase activity"/>
    <property type="evidence" value="ECO:0007669"/>
    <property type="project" value="UniProtKB-ARBA"/>
</dbReference>
<dbReference type="GO" id="GO:0030313">
    <property type="term" value="C:cell envelope"/>
    <property type="evidence" value="ECO:0007669"/>
    <property type="project" value="UniProtKB-SubCell"/>
</dbReference>
<dbReference type="PROSITE" id="PS51352">
    <property type="entry name" value="THIOREDOXIN_2"/>
    <property type="match status" value="1"/>
</dbReference>
<comment type="subcellular location">
    <subcellularLocation>
        <location evidence="1">Cell envelope</location>
    </subcellularLocation>
</comment>
<dbReference type="Gene3D" id="3.40.30.10">
    <property type="entry name" value="Glutaredoxin"/>
    <property type="match status" value="1"/>
</dbReference>
<keyword evidence="5" id="KW-0732">Signal</keyword>
<dbReference type="CDD" id="cd02966">
    <property type="entry name" value="TlpA_like_family"/>
    <property type="match status" value="1"/>
</dbReference>
<evidence type="ECO:0000256" key="1">
    <source>
        <dbReference type="ARBA" id="ARBA00004196"/>
    </source>
</evidence>
<accession>A0A2N6D1J0</accession>
<feature type="signal peptide" evidence="5">
    <location>
        <begin position="1"/>
        <end position="18"/>
    </location>
</feature>
<sequence length="420" mass="45457">MQLITLLFALLVSFCVFAQDPPGELLVPVADQELTIVRHPAQGTHLAIWLMPGLGEPTRMLETAAKISGLGVEVWLVDLAESLLLIKGPQTMRTIDGKYVSGLIAAAHARTGKTITMIGRGYSAIPTLRGIQHWQQAQQNSGEAATYLSGAILFSPELYATVPALGLEPVYEPIVDATNVPIILYQAEKGGNRWQLGKLLSRLEKGGATVYVQVMPGVTGLFYDDDESPATLNALKRVPAQIVRGLDLLDKTPTPGHALPLADKVAALTSGLDSELTAFHGNPSPPPIDLVDAKGQYLSRDDYRGKVTLVNFWATWCGPCVEEIPSLNNLREQMAGESFELISVNYAEGTEQVQKFMGQVKVDFPVLLDEDGTESAKWNVLVFPSTFVIGPNGQIVYGVNGAIHWDAPEVVNQLRALLTP</sequence>
<dbReference type="RefSeq" id="WP_273437341.1">
    <property type="nucleotide sequence ID" value="NZ_PKUN01000001.1"/>
</dbReference>
<feature type="chain" id="PRO_5014872605" description="Thioredoxin domain-containing protein" evidence="5">
    <location>
        <begin position="19"/>
        <end position="420"/>
    </location>
</feature>
<keyword evidence="4" id="KW-0676">Redox-active center</keyword>
<protein>
    <recommendedName>
        <fullName evidence="6">Thioredoxin domain-containing protein</fullName>
    </recommendedName>
</protein>
<organism evidence="7 8">
    <name type="scientific">Sedimenticola selenatireducens</name>
    <dbReference type="NCBI Taxonomy" id="191960"/>
    <lineage>
        <taxon>Bacteria</taxon>
        <taxon>Pseudomonadati</taxon>
        <taxon>Pseudomonadota</taxon>
        <taxon>Gammaproteobacteria</taxon>
        <taxon>Chromatiales</taxon>
        <taxon>Sedimenticolaceae</taxon>
        <taxon>Sedimenticola</taxon>
    </lineage>
</organism>
<evidence type="ECO:0000256" key="3">
    <source>
        <dbReference type="ARBA" id="ARBA00023157"/>
    </source>
</evidence>
<dbReference type="PANTHER" id="PTHR42852">
    <property type="entry name" value="THIOL:DISULFIDE INTERCHANGE PROTEIN DSBE"/>
    <property type="match status" value="1"/>
</dbReference>
<keyword evidence="2" id="KW-0201">Cytochrome c-type biogenesis</keyword>
<dbReference type="EMBL" id="PKUN01000001">
    <property type="protein sequence ID" value="PLX63555.1"/>
    <property type="molecule type" value="Genomic_DNA"/>
</dbReference>
<name>A0A2N6D1J0_9GAMM</name>
<evidence type="ECO:0000313" key="7">
    <source>
        <dbReference type="EMBL" id="PLX63555.1"/>
    </source>
</evidence>
<dbReference type="STRING" id="1111735.GCA_000428045_03368"/>
<gene>
    <name evidence="7" type="ORF">C0630_01240</name>
</gene>
<dbReference type="Pfam" id="PF08534">
    <property type="entry name" value="Redoxin"/>
    <property type="match status" value="1"/>
</dbReference>
<feature type="domain" description="Thioredoxin" evidence="6">
    <location>
        <begin position="279"/>
        <end position="419"/>
    </location>
</feature>
<dbReference type="PROSITE" id="PS00194">
    <property type="entry name" value="THIOREDOXIN_1"/>
    <property type="match status" value="1"/>
</dbReference>
<dbReference type="InterPro" id="IPR036249">
    <property type="entry name" value="Thioredoxin-like_sf"/>
</dbReference>
<comment type="caution">
    <text evidence="7">The sequence shown here is derived from an EMBL/GenBank/DDBJ whole genome shotgun (WGS) entry which is preliminary data.</text>
</comment>
<dbReference type="InterPro" id="IPR050553">
    <property type="entry name" value="Thioredoxin_ResA/DsbE_sf"/>
</dbReference>
<evidence type="ECO:0000259" key="6">
    <source>
        <dbReference type="PROSITE" id="PS51352"/>
    </source>
</evidence>
<dbReference type="AlphaFoldDB" id="A0A2N6D1J0"/>
<dbReference type="SUPFAM" id="SSF52833">
    <property type="entry name" value="Thioredoxin-like"/>
    <property type="match status" value="1"/>
</dbReference>
<dbReference type="PANTHER" id="PTHR42852:SF6">
    <property type="entry name" value="THIOL:DISULFIDE INTERCHANGE PROTEIN DSBE"/>
    <property type="match status" value="1"/>
</dbReference>
<evidence type="ECO:0000256" key="2">
    <source>
        <dbReference type="ARBA" id="ARBA00022748"/>
    </source>
</evidence>
<proteinExistence type="predicted"/>